<keyword evidence="3" id="KW-1185">Reference proteome</keyword>
<accession>A0AAN9EIH1</accession>
<feature type="region of interest" description="Disordered" evidence="1">
    <location>
        <begin position="1"/>
        <end position="24"/>
    </location>
</feature>
<name>A0AAN9EIH1_CROPI</name>
<dbReference type="AlphaFoldDB" id="A0AAN9EIH1"/>
<protein>
    <submittedName>
        <fullName evidence="2">Uncharacterized protein</fullName>
    </submittedName>
</protein>
<dbReference type="Proteomes" id="UP001372338">
    <property type="component" value="Unassembled WGS sequence"/>
</dbReference>
<evidence type="ECO:0000256" key="1">
    <source>
        <dbReference type="SAM" id="MobiDB-lite"/>
    </source>
</evidence>
<dbReference type="EMBL" id="JAYWIO010000006">
    <property type="protein sequence ID" value="KAK7256861.1"/>
    <property type="molecule type" value="Genomic_DNA"/>
</dbReference>
<evidence type="ECO:0000313" key="2">
    <source>
        <dbReference type="EMBL" id="KAK7256861.1"/>
    </source>
</evidence>
<evidence type="ECO:0000313" key="3">
    <source>
        <dbReference type="Proteomes" id="UP001372338"/>
    </source>
</evidence>
<comment type="caution">
    <text evidence="2">The sequence shown here is derived from an EMBL/GenBank/DDBJ whole genome shotgun (WGS) entry which is preliminary data.</text>
</comment>
<reference evidence="2 3" key="1">
    <citation type="submission" date="2024-01" db="EMBL/GenBank/DDBJ databases">
        <title>The genomes of 5 underutilized Papilionoideae crops provide insights into root nodulation and disease resistanc.</title>
        <authorList>
            <person name="Yuan L."/>
        </authorList>
    </citation>
    <scope>NUCLEOTIDE SEQUENCE [LARGE SCALE GENOMIC DNA]</scope>
    <source>
        <strain evidence="2">ZHUSHIDOU_FW_LH</strain>
        <tissue evidence="2">Leaf</tissue>
    </source>
</reference>
<proteinExistence type="predicted"/>
<gene>
    <name evidence="2" type="ORF">RIF29_30404</name>
</gene>
<organism evidence="2 3">
    <name type="scientific">Crotalaria pallida</name>
    <name type="common">Smooth rattlebox</name>
    <name type="synonym">Crotalaria striata</name>
    <dbReference type="NCBI Taxonomy" id="3830"/>
    <lineage>
        <taxon>Eukaryota</taxon>
        <taxon>Viridiplantae</taxon>
        <taxon>Streptophyta</taxon>
        <taxon>Embryophyta</taxon>
        <taxon>Tracheophyta</taxon>
        <taxon>Spermatophyta</taxon>
        <taxon>Magnoliopsida</taxon>
        <taxon>eudicotyledons</taxon>
        <taxon>Gunneridae</taxon>
        <taxon>Pentapetalae</taxon>
        <taxon>rosids</taxon>
        <taxon>fabids</taxon>
        <taxon>Fabales</taxon>
        <taxon>Fabaceae</taxon>
        <taxon>Papilionoideae</taxon>
        <taxon>50 kb inversion clade</taxon>
        <taxon>genistoids sensu lato</taxon>
        <taxon>core genistoids</taxon>
        <taxon>Crotalarieae</taxon>
        <taxon>Crotalaria</taxon>
    </lineage>
</organism>
<sequence>MGSRQEPPWRDETLDENRGQNSKTCLIKALASRRTSDRRTKNFTPQRANADCLSSLNENQCRGEHQNEQSRYLLEPTPLVEDPYEEDINVGLESFTRRMMKA</sequence>
<feature type="compositionally biased region" description="Basic and acidic residues" evidence="1">
    <location>
        <begin position="7"/>
        <end position="18"/>
    </location>
</feature>